<comment type="caution">
    <text evidence="2">The sequence shown here is derived from an EMBL/GenBank/DDBJ whole genome shotgun (WGS) entry which is preliminary data.</text>
</comment>
<dbReference type="RefSeq" id="WP_183308111.1">
    <property type="nucleotide sequence ID" value="NZ_JACIEP010000012.1"/>
</dbReference>
<sequence length="122" mass="13942">MKKIIFSITLIFMILSFTACDSDVDLPEMTEEEYPRILGRWPELTDGGELGQFDAQAGQEFELELMFTPSNLCEGIWYLDGVEYTRGTIFRYYSSTAVSHHLKLVVTTPKYSTSREALLVVK</sequence>
<dbReference type="EMBL" id="JACIEP010000012">
    <property type="protein sequence ID" value="MBB4037252.1"/>
    <property type="molecule type" value="Genomic_DNA"/>
</dbReference>
<gene>
    <name evidence="2" type="ORF">GGR21_003169</name>
</gene>
<keyword evidence="3" id="KW-1185">Reference proteome</keyword>
<evidence type="ECO:0000313" key="2">
    <source>
        <dbReference type="EMBL" id="MBB4037252.1"/>
    </source>
</evidence>
<organism evidence="2 3">
    <name type="scientific">Dysgonomonas hofstadii</name>
    <dbReference type="NCBI Taxonomy" id="637886"/>
    <lineage>
        <taxon>Bacteria</taxon>
        <taxon>Pseudomonadati</taxon>
        <taxon>Bacteroidota</taxon>
        <taxon>Bacteroidia</taxon>
        <taxon>Bacteroidales</taxon>
        <taxon>Dysgonomonadaceae</taxon>
        <taxon>Dysgonomonas</taxon>
    </lineage>
</organism>
<dbReference type="PROSITE" id="PS51257">
    <property type="entry name" value="PROKAR_LIPOPROTEIN"/>
    <property type="match status" value="1"/>
</dbReference>
<evidence type="ECO:0000256" key="1">
    <source>
        <dbReference type="SAM" id="SignalP"/>
    </source>
</evidence>
<accession>A0A840CXV7</accession>
<reference evidence="2 3" key="1">
    <citation type="submission" date="2020-08" db="EMBL/GenBank/DDBJ databases">
        <title>Genomic Encyclopedia of Type Strains, Phase IV (KMG-IV): sequencing the most valuable type-strain genomes for metagenomic binning, comparative biology and taxonomic classification.</title>
        <authorList>
            <person name="Goeker M."/>
        </authorList>
    </citation>
    <scope>NUCLEOTIDE SEQUENCE [LARGE SCALE GENOMIC DNA]</scope>
    <source>
        <strain evidence="2 3">DSM 104969</strain>
    </source>
</reference>
<evidence type="ECO:0000313" key="3">
    <source>
        <dbReference type="Proteomes" id="UP000555103"/>
    </source>
</evidence>
<dbReference type="Proteomes" id="UP000555103">
    <property type="component" value="Unassembled WGS sequence"/>
</dbReference>
<keyword evidence="1" id="KW-0732">Signal</keyword>
<protein>
    <recommendedName>
        <fullName evidence="4">Lipocalin-like domain-containing protein</fullName>
    </recommendedName>
</protein>
<proteinExistence type="predicted"/>
<name>A0A840CXV7_9BACT</name>
<feature type="signal peptide" evidence="1">
    <location>
        <begin position="1"/>
        <end position="21"/>
    </location>
</feature>
<dbReference type="AlphaFoldDB" id="A0A840CXV7"/>
<feature type="chain" id="PRO_5032314555" description="Lipocalin-like domain-containing protein" evidence="1">
    <location>
        <begin position="22"/>
        <end position="122"/>
    </location>
</feature>
<evidence type="ECO:0008006" key="4">
    <source>
        <dbReference type="Google" id="ProtNLM"/>
    </source>
</evidence>